<feature type="region of interest" description="Disordered" evidence="1">
    <location>
        <begin position="277"/>
        <end position="312"/>
    </location>
</feature>
<dbReference type="GeneID" id="59340398"/>
<proteinExistence type="predicted"/>
<evidence type="ECO:0000256" key="2">
    <source>
        <dbReference type="SAM" id="Phobius"/>
    </source>
</evidence>
<dbReference type="InterPro" id="IPR045339">
    <property type="entry name" value="DUF6534"/>
</dbReference>
<feature type="transmembrane region" description="Helical" evidence="2">
    <location>
        <begin position="47"/>
        <end position="69"/>
    </location>
</feature>
<reference evidence="4" key="1">
    <citation type="submission" date="2020-05" db="EMBL/GenBank/DDBJ databases">
        <title>Mycena genomes resolve the evolution of fungal bioluminescence.</title>
        <authorList>
            <person name="Tsai I.J."/>
        </authorList>
    </citation>
    <scope>NUCLEOTIDE SEQUENCE</scope>
    <source>
        <strain evidence="4">171206Taipei</strain>
    </source>
</reference>
<evidence type="ECO:0000259" key="3">
    <source>
        <dbReference type="Pfam" id="PF20152"/>
    </source>
</evidence>
<dbReference type="RefSeq" id="XP_037225792.1">
    <property type="nucleotide sequence ID" value="XM_037357882.1"/>
</dbReference>
<keyword evidence="2" id="KW-1133">Transmembrane helix</keyword>
<dbReference type="Pfam" id="PF20152">
    <property type="entry name" value="DUF6534"/>
    <property type="match status" value="1"/>
</dbReference>
<protein>
    <recommendedName>
        <fullName evidence="3">DUF6534 domain-containing protein</fullName>
    </recommendedName>
</protein>
<dbReference type="AlphaFoldDB" id="A0A8H6TEF9"/>
<dbReference type="PANTHER" id="PTHR40465">
    <property type="entry name" value="CHROMOSOME 1, WHOLE GENOME SHOTGUN SEQUENCE"/>
    <property type="match status" value="1"/>
</dbReference>
<feature type="transmembrane region" description="Helical" evidence="2">
    <location>
        <begin position="12"/>
        <end position="35"/>
    </location>
</feature>
<feature type="domain" description="DUF6534" evidence="3">
    <location>
        <begin position="184"/>
        <end position="275"/>
    </location>
</feature>
<keyword evidence="2" id="KW-0812">Transmembrane</keyword>
<feature type="compositionally biased region" description="Polar residues" evidence="1">
    <location>
        <begin position="277"/>
        <end position="291"/>
    </location>
</feature>
<keyword evidence="2" id="KW-0472">Membrane</keyword>
<evidence type="ECO:0000313" key="4">
    <source>
        <dbReference type="EMBL" id="KAF7315769.1"/>
    </source>
</evidence>
<evidence type="ECO:0000313" key="5">
    <source>
        <dbReference type="Proteomes" id="UP000636479"/>
    </source>
</evidence>
<dbReference type="PANTHER" id="PTHR40465:SF1">
    <property type="entry name" value="DUF6534 DOMAIN-CONTAINING PROTEIN"/>
    <property type="match status" value="1"/>
</dbReference>
<sequence length="362" mass="39839">MPLPVVTYVLAGWDLGICADLLLQGVVIAQVAHYFTLYHSDVPALRIFVLGLLFLTILKSMQMIGIMWVQNVEYFMNPGAAAAMFTKHWLKQINLGICLFFARFSDSNSRFASGFGGLITFYVQVFLCQRLWALSKNIYIVILLMSVFIFSLLAAFVATGFTFSDQPQRINWISIHLGVVFGGDLLLCSSTAYFLMKHSKQVLPQTAGMLNAILKLTIQSALPGALCAMINLITSQTGDKSNPSNPSTLISIISTDMLPKLYALSAMWTLNSRRSIQLSRSTGQNTSSTEGQSGGRRTVNPSGGRGVELGNFGKVQRIQVRTQVQTMHHTDDNVVVFARDDDLKPRGMEEASLDAETGSTKM</sequence>
<feature type="transmembrane region" description="Helical" evidence="2">
    <location>
        <begin position="138"/>
        <end position="163"/>
    </location>
</feature>
<comment type="caution">
    <text evidence="4">The sequence shown here is derived from an EMBL/GenBank/DDBJ whole genome shotgun (WGS) entry which is preliminary data.</text>
</comment>
<dbReference type="EMBL" id="JACAZF010000001">
    <property type="protein sequence ID" value="KAF7315769.1"/>
    <property type="molecule type" value="Genomic_DNA"/>
</dbReference>
<feature type="transmembrane region" description="Helical" evidence="2">
    <location>
        <begin position="111"/>
        <end position="132"/>
    </location>
</feature>
<evidence type="ECO:0000256" key="1">
    <source>
        <dbReference type="SAM" id="MobiDB-lite"/>
    </source>
</evidence>
<name>A0A8H6TEF9_9AGAR</name>
<accession>A0A8H6TEF9</accession>
<feature type="transmembrane region" description="Helical" evidence="2">
    <location>
        <begin position="175"/>
        <end position="196"/>
    </location>
</feature>
<keyword evidence="5" id="KW-1185">Reference proteome</keyword>
<gene>
    <name evidence="4" type="ORF">MIND_00092900</name>
</gene>
<dbReference type="Proteomes" id="UP000636479">
    <property type="component" value="Unassembled WGS sequence"/>
</dbReference>
<dbReference type="OrthoDB" id="3268841at2759"/>
<organism evidence="4 5">
    <name type="scientific">Mycena indigotica</name>
    <dbReference type="NCBI Taxonomy" id="2126181"/>
    <lineage>
        <taxon>Eukaryota</taxon>
        <taxon>Fungi</taxon>
        <taxon>Dikarya</taxon>
        <taxon>Basidiomycota</taxon>
        <taxon>Agaricomycotina</taxon>
        <taxon>Agaricomycetes</taxon>
        <taxon>Agaricomycetidae</taxon>
        <taxon>Agaricales</taxon>
        <taxon>Marasmiineae</taxon>
        <taxon>Mycenaceae</taxon>
        <taxon>Mycena</taxon>
    </lineage>
</organism>